<comment type="caution">
    <text evidence="1">The sequence shown here is derived from an EMBL/GenBank/DDBJ whole genome shotgun (WGS) entry which is preliminary data.</text>
</comment>
<dbReference type="AlphaFoldDB" id="A0A4R8QRY2"/>
<dbReference type="EMBL" id="RYZW01000114">
    <property type="protein sequence ID" value="TDZ46181.1"/>
    <property type="molecule type" value="Genomic_DNA"/>
</dbReference>
<accession>A0A4R8QRY2</accession>
<dbReference type="Gene3D" id="3.40.50.300">
    <property type="entry name" value="P-loop containing nucleotide triphosphate hydrolases"/>
    <property type="match status" value="1"/>
</dbReference>
<evidence type="ECO:0000313" key="2">
    <source>
        <dbReference type="Proteomes" id="UP000295703"/>
    </source>
</evidence>
<protein>
    <submittedName>
        <fullName evidence="1">Uncharacterized protein</fullName>
    </submittedName>
</protein>
<proteinExistence type="predicted"/>
<keyword evidence="2" id="KW-1185">Reference proteome</keyword>
<reference evidence="1 2" key="1">
    <citation type="submission" date="2018-12" db="EMBL/GenBank/DDBJ databases">
        <title>Genome sequence and assembly of Colletotrichum trifolii.</title>
        <authorList>
            <person name="Gan P."/>
            <person name="Shirasu K."/>
        </authorList>
    </citation>
    <scope>NUCLEOTIDE SEQUENCE [LARGE SCALE GENOMIC DNA]</scope>
    <source>
        <strain evidence="1 2">543-2</strain>
    </source>
</reference>
<organism evidence="1 2">
    <name type="scientific">Colletotrichum trifolii</name>
    <dbReference type="NCBI Taxonomy" id="5466"/>
    <lineage>
        <taxon>Eukaryota</taxon>
        <taxon>Fungi</taxon>
        <taxon>Dikarya</taxon>
        <taxon>Ascomycota</taxon>
        <taxon>Pezizomycotina</taxon>
        <taxon>Sordariomycetes</taxon>
        <taxon>Hypocreomycetidae</taxon>
        <taxon>Glomerellales</taxon>
        <taxon>Glomerellaceae</taxon>
        <taxon>Colletotrichum</taxon>
        <taxon>Colletotrichum orbiculare species complex</taxon>
    </lineage>
</organism>
<dbReference type="InterPro" id="IPR027417">
    <property type="entry name" value="P-loop_NTPase"/>
</dbReference>
<dbReference type="Proteomes" id="UP000295703">
    <property type="component" value="Unassembled WGS sequence"/>
</dbReference>
<sequence>MVTAPPDSPNENIWRYTVTAEFRGATNVNIIAHLSTLKKLTVIPHQEKLRDKLAAVPAGLMIYNGELGSGKSTFGIKVVECLTEDSDKRSVWTAHSNELCDEALQTLLRSNANKDDWPKSKNGKVISNPTKVKLMISYYKCHAEQGIFIYASSNPIGWNPPCLKCGGPAHDKKKLYDYVRPCPTCKGSHHPRSCKKSIHIRETFRP</sequence>
<gene>
    <name evidence="1" type="ORF">CTRI78_v008956</name>
</gene>
<name>A0A4R8QRY2_COLTR</name>
<evidence type="ECO:0000313" key="1">
    <source>
        <dbReference type="EMBL" id="TDZ46181.1"/>
    </source>
</evidence>